<dbReference type="PANTHER" id="PTHR14187">
    <property type="entry name" value="ALPHA KINASE/ELONGATION FACTOR 2 KINASE"/>
    <property type="match status" value="1"/>
</dbReference>
<dbReference type="SUPFAM" id="SSF53067">
    <property type="entry name" value="Actin-like ATPase domain"/>
    <property type="match status" value="2"/>
</dbReference>
<dbReference type="PRINTS" id="PR00301">
    <property type="entry name" value="HEATSHOCK70"/>
</dbReference>
<keyword evidence="1" id="KW-0547">Nucleotide-binding</keyword>
<dbReference type="InterPro" id="IPR043129">
    <property type="entry name" value="ATPase_NBD"/>
</dbReference>
<dbReference type="AlphaFoldDB" id="A0AAN9UJT6"/>
<protein>
    <recommendedName>
        <fullName evidence="5">Actin-like ATPase domain-containing protein</fullName>
    </recommendedName>
</protein>
<dbReference type="PANTHER" id="PTHR14187:SF82">
    <property type="entry name" value="FAMILY CHAPERONE, PUTATIVE (AFU_ORTHOLOGUE AFUA_7G08575)-RELATED"/>
    <property type="match status" value="1"/>
</dbReference>
<evidence type="ECO:0000313" key="3">
    <source>
        <dbReference type="EMBL" id="KAK7748137.1"/>
    </source>
</evidence>
<dbReference type="Proteomes" id="UP001320245">
    <property type="component" value="Unassembled WGS sequence"/>
</dbReference>
<dbReference type="Gene3D" id="3.30.420.40">
    <property type="match status" value="2"/>
</dbReference>
<evidence type="ECO:0008006" key="5">
    <source>
        <dbReference type="Google" id="ProtNLM"/>
    </source>
</evidence>
<dbReference type="Gene3D" id="3.90.640.10">
    <property type="entry name" value="Actin, Chain A, domain 4"/>
    <property type="match status" value="1"/>
</dbReference>
<keyword evidence="4" id="KW-1185">Reference proteome</keyword>
<dbReference type="InterPro" id="IPR013126">
    <property type="entry name" value="Hsp_70_fam"/>
</dbReference>
<gene>
    <name evidence="3" type="ORF">SLS53_001391</name>
</gene>
<dbReference type="EMBL" id="JAJSPL020000003">
    <property type="protein sequence ID" value="KAK7748137.1"/>
    <property type="molecule type" value="Genomic_DNA"/>
</dbReference>
<reference evidence="3 4" key="1">
    <citation type="journal article" date="2023" name="PLoS ONE">
        <title>Cytospora paraplurivora sp. nov. isolated from orchards with fruit tree decline syndrome in Ontario, Canada.</title>
        <authorList>
            <person name="Ilyukhin E."/>
            <person name="Nguyen H.D.T."/>
            <person name="Castle A.J."/>
            <person name="Ellouze W."/>
        </authorList>
    </citation>
    <scope>NUCLEOTIDE SEQUENCE [LARGE SCALE GENOMIC DNA]</scope>
    <source>
        <strain evidence="3 4">FDS-564</strain>
    </source>
</reference>
<evidence type="ECO:0000313" key="4">
    <source>
        <dbReference type="Proteomes" id="UP001320245"/>
    </source>
</evidence>
<evidence type="ECO:0000256" key="1">
    <source>
        <dbReference type="ARBA" id="ARBA00022741"/>
    </source>
</evidence>
<name>A0AAN9UJT6_9PEZI</name>
<dbReference type="CDD" id="cd10170">
    <property type="entry name" value="ASKHA_NBD_HSP70"/>
    <property type="match status" value="1"/>
</dbReference>
<comment type="caution">
    <text evidence="3">The sequence shown here is derived from an EMBL/GenBank/DDBJ whole genome shotgun (WGS) entry which is preliminary data.</text>
</comment>
<organism evidence="3 4">
    <name type="scientific">Cytospora paraplurivora</name>
    <dbReference type="NCBI Taxonomy" id="2898453"/>
    <lineage>
        <taxon>Eukaryota</taxon>
        <taxon>Fungi</taxon>
        <taxon>Dikarya</taxon>
        <taxon>Ascomycota</taxon>
        <taxon>Pezizomycotina</taxon>
        <taxon>Sordariomycetes</taxon>
        <taxon>Sordariomycetidae</taxon>
        <taxon>Diaporthales</taxon>
        <taxon>Cytosporaceae</taxon>
        <taxon>Cytospora</taxon>
    </lineage>
</organism>
<dbReference type="Pfam" id="PF00012">
    <property type="entry name" value="HSP70"/>
    <property type="match status" value="1"/>
</dbReference>
<accession>A0AAN9UJT6</accession>
<keyword evidence="2" id="KW-0067">ATP-binding</keyword>
<sequence>MNDYTNTHLDAVMTADRKIIIGVDFGTTFSGVAWAESQKPDRIEVLRVWPNHTGRDESSGKVPTKLRYTDDGGFEWGFQISPDAPRDDILEHFKLGLDPEHLQEDSRLTKGNLLGQDIDKLVTDYLTGLGTHIMQHFRRRFGDVIVDTTPFQFVLTMPAIWSDRAKQRTVDAFERAMGAPGANLLIAISEPEAAATCVLQRMSRHDLKKDDCLIVVDAGGGTVDLISYRIKAHHPSLEVSEAAQGSGGTCGGAFLNDRFEQMLRQTLGQEDGFDNRMVSQSLSKWERIQVKRRFAMADLPNQQYTFPVHGLEDNKDLRIRRNNWTVTATDVFRIFDGIILQVLKLVTDQRVATQVDIKAILLVGGFGQSMYLRERLEAHVGKGIPVLQPDNAWTAVVEGAVMKGLAQVNPERAAVMKVIDRKARKHYGFELSIAYNHLVHAQLESKRRWDNYHARWEVDVMQWFIRKGDPVTESQPFTRDFAMISRVNWGRPTVVMLTILSDKDSDIAPLAKNDNVKTLCFVEADLSHIPDDQIPQYHGVDGMMYYVIDCQIEICSYTLVHNGQRYNTVSAELV</sequence>
<proteinExistence type="predicted"/>
<dbReference type="GO" id="GO:0005524">
    <property type="term" value="F:ATP binding"/>
    <property type="evidence" value="ECO:0007669"/>
    <property type="project" value="UniProtKB-KW"/>
</dbReference>
<evidence type="ECO:0000256" key="2">
    <source>
        <dbReference type="ARBA" id="ARBA00022840"/>
    </source>
</evidence>
<dbReference type="GO" id="GO:0140662">
    <property type="term" value="F:ATP-dependent protein folding chaperone"/>
    <property type="evidence" value="ECO:0007669"/>
    <property type="project" value="InterPro"/>
</dbReference>